<evidence type="ECO:0000256" key="1">
    <source>
        <dbReference type="SAM" id="SignalP"/>
    </source>
</evidence>
<organism evidence="2 3">
    <name type="scientific">Plakobranchus ocellatus</name>
    <dbReference type="NCBI Taxonomy" id="259542"/>
    <lineage>
        <taxon>Eukaryota</taxon>
        <taxon>Metazoa</taxon>
        <taxon>Spiralia</taxon>
        <taxon>Lophotrochozoa</taxon>
        <taxon>Mollusca</taxon>
        <taxon>Gastropoda</taxon>
        <taxon>Heterobranchia</taxon>
        <taxon>Euthyneura</taxon>
        <taxon>Panpulmonata</taxon>
        <taxon>Sacoglossa</taxon>
        <taxon>Placobranchoidea</taxon>
        <taxon>Plakobranchidae</taxon>
        <taxon>Plakobranchus</taxon>
    </lineage>
</organism>
<accession>A0AAV3ZJ79</accession>
<dbReference type="EMBL" id="BLXT01002468">
    <property type="protein sequence ID" value="GFN94675.1"/>
    <property type="molecule type" value="Genomic_DNA"/>
</dbReference>
<evidence type="ECO:0008006" key="4">
    <source>
        <dbReference type="Google" id="ProtNLM"/>
    </source>
</evidence>
<dbReference type="Proteomes" id="UP000735302">
    <property type="component" value="Unassembled WGS sequence"/>
</dbReference>
<sequence length="93" mass="10483">MGIFILSLPVYLSFSQTDKYCTGNTSSVSLLRKDAKECYAPLQAAVPKTLCSLLNNTWNCELASVRKHCNISDRTNEMWLAMIIIEYKLCVSN</sequence>
<protein>
    <recommendedName>
        <fullName evidence="4">Secreted protein</fullName>
    </recommendedName>
</protein>
<keyword evidence="3" id="KW-1185">Reference proteome</keyword>
<evidence type="ECO:0000313" key="3">
    <source>
        <dbReference type="Proteomes" id="UP000735302"/>
    </source>
</evidence>
<feature type="chain" id="PRO_5043999752" description="Secreted protein" evidence="1">
    <location>
        <begin position="16"/>
        <end position="93"/>
    </location>
</feature>
<reference evidence="2 3" key="1">
    <citation type="journal article" date="2021" name="Elife">
        <title>Chloroplast acquisition without the gene transfer in kleptoplastic sea slugs, Plakobranchus ocellatus.</title>
        <authorList>
            <person name="Maeda T."/>
            <person name="Takahashi S."/>
            <person name="Yoshida T."/>
            <person name="Shimamura S."/>
            <person name="Takaki Y."/>
            <person name="Nagai Y."/>
            <person name="Toyoda A."/>
            <person name="Suzuki Y."/>
            <person name="Arimoto A."/>
            <person name="Ishii H."/>
            <person name="Satoh N."/>
            <person name="Nishiyama T."/>
            <person name="Hasebe M."/>
            <person name="Maruyama T."/>
            <person name="Minagawa J."/>
            <person name="Obokata J."/>
            <person name="Shigenobu S."/>
        </authorList>
    </citation>
    <scope>NUCLEOTIDE SEQUENCE [LARGE SCALE GENOMIC DNA]</scope>
</reference>
<gene>
    <name evidence="2" type="ORF">PoB_002118100</name>
</gene>
<keyword evidence="1" id="KW-0732">Signal</keyword>
<dbReference type="AlphaFoldDB" id="A0AAV3ZJ79"/>
<comment type="caution">
    <text evidence="2">The sequence shown here is derived from an EMBL/GenBank/DDBJ whole genome shotgun (WGS) entry which is preliminary data.</text>
</comment>
<feature type="signal peptide" evidence="1">
    <location>
        <begin position="1"/>
        <end position="15"/>
    </location>
</feature>
<proteinExistence type="predicted"/>
<evidence type="ECO:0000313" key="2">
    <source>
        <dbReference type="EMBL" id="GFN94675.1"/>
    </source>
</evidence>
<name>A0AAV3ZJ79_9GAST</name>